<feature type="region of interest" description="Disordered" evidence="1">
    <location>
        <begin position="1"/>
        <end position="48"/>
    </location>
</feature>
<dbReference type="EMBL" id="VSRR010001881">
    <property type="protein sequence ID" value="MPC28255.1"/>
    <property type="molecule type" value="Genomic_DNA"/>
</dbReference>
<name>A0A5B7E4F5_PORTR</name>
<feature type="compositionally biased region" description="Basic and acidic residues" evidence="1">
    <location>
        <begin position="15"/>
        <end position="24"/>
    </location>
</feature>
<organism evidence="2 3">
    <name type="scientific">Portunus trituberculatus</name>
    <name type="common">Swimming crab</name>
    <name type="synonym">Neptunus trituberculatus</name>
    <dbReference type="NCBI Taxonomy" id="210409"/>
    <lineage>
        <taxon>Eukaryota</taxon>
        <taxon>Metazoa</taxon>
        <taxon>Ecdysozoa</taxon>
        <taxon>Arthropoda</taxon>
        <taxon>Crustacea</taxon>
        <taxon>Multicrustacea</taxon>
        <taxon>Malacostraca</taxon>
        <taxon>Eumalacostraca</taxon>
        <taxon>Eucarida</taxon>
        <taxon>Decapoda</taxon>
        <taxon>Pleocyemata</taxon>
        <taxon>Brachyura</taxon>
        <taxon>Eubrachyura</taxon>
        <taxon>Portunoidea</taxon>
        <taxon>Portunidae</taxon>
        <taxon>Portuninae</taxon>
        <taxon>Portunus</taxon>
    </lineage>
</organism>
<dbReference type="AlphaFoldDB" id="A0A5B7E4F5"/>
<comment type="caution">
    <text evidence="2">The sequence shown here is derived from an EMBL/GenBank/DDBJ whole genome shotgun (WGS) entry which is preliminary data.</text>
</comment>
<feature type="compositionally biased region" description="Acidic residues" evidence="1">
    <location>
        <begin position="25"/>
        <end position="48"/>
    </location>
</feature>
<accession>A0A5B7E4F5</accession>
<evidence type="ECO:0000256" key="1">
    <source>
        <dbReference type="SAM" id="MobiDB-lite"/>
    </source>
</evidence>
<gene>
    <name evidence="2" type="ORF">E2C01_021453</name>
</gene>
<evidence type="ECO:0000313" key="3">
    <source>
        <dbReference type="Proteomes" id="UP000324222"/>
    </source>
</evidence>
<protein>
    <submittedName>
        <fullName evidence="2">Uncharacterized protein</fullName>
    </submittedName>
</protein>
<sequence length="108" mass="12751">MHAHPAAAHTCDIWPGKEESRSDEGSDEEEEEKEEKEEEEEEEQEEEEFAMNIRKLLRFIKKRKKISQEKILKLESYCGHEVFLTPPHSNTTSTHQPTRHLHTLMLLL</sequence>
<reference evidence="2 3" key="1">
    <citation type="submission" date="2019-05" db="EMBL/GenBank/DDBJ databases">
        <title>Another draft genome of Portunus trituberculatus and its Hox gene families provides insights of decapod evolution.</title>
        <authorList>
            <person name="Jeong J.-H."/>
            <person name="Song I."/>
            <person name="Kim S."/>
            <person name="Choi T."/>
            <person name="Kim D."/>
            <person name="Ryu S."/>
            <person name="Kim W."/>
        </authorList>
    </citation>
    <scope>NUCLEOTIDE SEQUENCE [LARGE SCALE GENOMIC DNA]</scope>
    <source>
        <tissue evidence="2">Muscle</tissue>
    </source>
</reference>
<proteinExistence type="predicted"/>
<dbReference type="Proteomes" id="UP000324222">
    <property type="component" value="Unassembled WGS sequence"/>
</dbReference>
<keyword evidence="3" id="KW-1185">Reference proteome</keyword>
<evidence type="ECO:0000313" key="2">
    <source>
        <dbReference type="EMBL" id="MPC28255.1"/>
    </source>
</evidence>